<dbReference type="Pfam" id="PF01520">
    <property type="entry name" value="Amidase_3"/>
    <property type="match status" value="1"/>
</dbReference>
<evidence type="ECO:0000256" key="1">
    <source>
        <dbReference type="SAM" id="SignalP"/>
    </source>
</evidence>
<dbReference type="OrthoDB" id="363232at2"/>
<dbReference type="AlphaFoldDB" id="A0A5R9FA12"/>
<dbReference type="Pfam" id="PF04122">
    <property type="entry name" value="CW_binding_2"/>
    <property type="match status" value="3"/>
</dbReference>
<dbReference type="InterPro" id="IPR007253">
    <property type="entry name" value="Cell_wall-bd_2"/>
</dbReference>
<accession>A0A5R9FA12</accession>
<feature type="chain" id="PRO_5039147766" evidence="1">
    <location>
        <begin position="23"/>
        <end position="497"/>
    </location>
</feature>
<sequence length="497" mass="53178">MRKGFILLLLPLLILLGNASYADASSIERLDGKDRFEVAVNVSKEGWASSNTVVISNYLAFADALSAAPYAYSMNAPILLTHPDRLTSVTKSEIQRLNARKVVIVGGTASVSGSVEKELKSFIPTVERIDGKNRFEVAGKIAKQLSGASTAVVANGLTFPDALAIAPYAAQNGYPILLTYQNRLPDATKNVLASKSKTIVVGGEGSVGAEVYNQLPGRNRIGGSDRYEVAANIIRDLNLTPARGFIATGFSFADALTGSVLAAKQNGSLLLTKTDTLPEATVNVITEKGIKDFTILGGSASVGGSVATSLTNGFGVLAGKKLVVDAGHGDHDNGASGFGLKEKNINLDVALRLRDVLQKNGAEVVMTRDDDTFLELSERVYIANNSNADSFISIHSNTAGTIYANGSETYWQDQYKAAESEALATSIQKELYLAMDHRNRGVKQADYYVIKYTKIPSVLVELGFVTGEEDAKKLADPVYRQKAAEAIYRGVVNFYNN</sequence>
<evidence type="ECO:0000313" key="3">
    <source>
        <dbReference type="EMBL" id="TLS38488.1"/>
    </source>
</evidence>
<comment type="caution">
    <text evidence="3">The sequence shown here is derived from an EMBL/GenBank/DDBJ whole genome shotgun (WGS) entry which is preliminary data.</text>
</comment>
<dbReference type="RefSeq" id="WP_138123815.1">
    <property type="nucleotide sequence ID" value="NZ_SWLG01000003.1"/>
</dbReference>
<dbReference type="Gene3D" id="3.40.50.12090">
    <property type="match status" value="2"/>
</dbReference>
<dbReference type="Gene3D" id="3.40.630.40">
    <property type="entry name" value="Zn-dependent exopeptidases"/>
    <property type="match status" value="1"/>
</dbReference>
<feature type="signal peptide" evidence="1">
    <location>
        <begin position="1"/>
        <end position="22"/>
    </location>
</feature>
<evidence type="ECO:0000313" key="4">
    <source>
        <dbReference type="Proteomes" id="UP000308230"/>
    </source>
</evidence>
<feature type="domain" description="MurNAc-LAA" evidence="2">
    <location>
        <begin position="380"/>
        <end position="492"/>
    </location>
</feature>
<dbReference type="Proteomes" id="UP000308230">
    <property type="component" value="Unassembled WGS sequence"/>
</dbReference>
<dbReference type="SUPFAM" id="SSF53187">
    <property type="entry name" value="Zn-dependent exopeptidases"/>
    <property type="match status" value="1"/>
</dbReference>
<name>A0A5R9FA12_9BACL</name>
<dbReference type="PANTHER" id="PTHR30032">
    <property type="entry name" value="N-ACETYLMURAMOYL-L-ALANINE AMIDASE-RELATED"/>
    <property type="match status" value="1"/>
</dbReference>
<dbReference type="EMBL" id="SWLG01000003">
    <property type="protein sequence ID" value="TLS38488.1"/>
    <property type="molecule type" value="Genomic_DNA"/>
</dbReference>
<dbReference type="SMART" id="SM00646">
    <property type="entry name" value="Ami_3"/>
    <property type="match status" value="1"/>
</dbReference>
<protein>
    <submittedName>
        <fullName evidence="3">N-acetylmuramoyl-L-alanine amidase</fullName>
    </submittedName>
</protein>
<dbReference type="InterPro" id="IPR002508">
    <property type="entry name" value="MurNAc-LAA_cat"/>
</dbReference>
<proteinExistence type="predicted"/>
<keyword evidence="4" id="KW-1185">Reference proteome</keyword>
<dbReference type="InterPro" id="IPR051922">
    <property type="entry name" value="Bact_Sporulation_Assoc"/>
</dbReference>
<dbReference type="PANTHER" id="PTHR30032:SF1">
    <property type="entry name" value="N-ACETYLMURAMOYL-L-ALANINE AMIDASE LYTC"/>
    <property type="match status" value="1"/>
</dbReference>
<dbReference type="GO" id="GO:0009253">
    <property type="term" value="P:peptidoglycan catabolic process"/>
    <property type="evidence" value="ECO:0007669"/>
    <property type="project" value="InterPro"/>
</dbReference>
<gene>
    <name evidence="3" type="ORF">FCL54_04945</name>
</gene>
<reference evidence="3 4" key="1">
    <citation type="submission" date="2019-04" db="EMBL/GenBank/DDBJ databases">
        <title>Bacillus caeni sp. nov., a bacterium isolated from mangrove sediment.</title>
        <authorList>
            <person name="Huang H."/>
            <person name="Mo K."/>
            <person name="Hu Y."/>
        </authorList>
    </citation>
    <scope>NUCLEOTIDE SEQUENCE [LARGE SCALE GENOMIC DNA]</scope>
    <source>
        <strain evidence="3 4">HB172195</strain>
    </source>
</reference>
<dbReference type="GO" id="GO:0008745">
    <property type="term" value="F:N-acetylmuramoyl-L-alanine amidase activity"/>
    <property type="evidence" value="ECO:0007669"/>
    <property type="project" value="InterPro"/>
</dbReference>
<organism evidence="3 4">
    <name type="scientific">Exobacillus caeni</name>
    <dbReference type="NCBI Taxonomy" id="2574798"/>
    <lineage>
        <taxon>Bacteria</taxon>
        <taxon>Bacillati</taxon>
        <taxon>Bacillota</taxon>
        <taxon>Bacilli</taxon>
        <taxon>Bacillales</taxon>
        <taxon>Guptibacillaceae</taxon>
        <taxon>Exobacillus</taxon>
    </lineage>
</organism>
<keyword evidence="1" id="KW-0732">Signal</keyword>
<dbReference type="CDD" id="cd02696">
    <property type="entry name" value="MurNAc-LAA"/>
    <property type="match status" value="1"/>
</dbReference>
<evidence type="ECO:0000259" key="2">
    <source>
        <dbReference type="SMART" id="SM00646"/>
    </source>
</evidence>